<dbReference type="EMBL" id="JADBEF010000001">
    <property type="protein sequence ID" value="MBE1564218.1"/>
    <property type="molecule type" value="Genomic_DNA"/>
</dbReference>
<keyword evidence="5" id="KW-1185">Reference proteome</keyword>
<proteinExistence type="predicted"/>
<dbReference type="SMART" id="SM00028">
    <property type="entry name" value="TPR"/>
    <property type="match status" value="8"/>
</dbReference>
<dbReference type="PANTHER" id="PTHR44858">
    <property type="entry name" value="TETRATRICOPEPTIDE REPEAT PROTEIN 6"/>
    <property type="match status" value="1"/>
</dbReference>
<protein>
    <submittedName>
        <fullName evidence="4">Tetratricopeptide (TPR) repeat protein</fullName>
    </submittedName>
</protein>
<dbReference type="RefSeq" id="WP_225958935.1">
    <property type="nucleotide sequence ID" value="NZ_BAAASY010000008.1"/>
</dbReference>
<comment type="caution">
    <text evidence="4">The sequence shown here is derived from an EMBL/GenBank/DDBJ whole genome shotgun (WGS) entry which is preliminary data.</text>
</comment>
<dbReference type="InterPro" id="IPR019734">
    <property type="entry name" value="TPR_rpt"/>
</dbReference>
<dbReference type="InterPro" id="IPR050498">
    <property type="entry name" value="Ycf3"/>
</dbReference>
<sequence length="601" mass="65999">MNLLSADADGRLHGVYAVAATLAHALVPVAMERHPELVAAHDVELRAVAPDLHVPARRQSIAAQLAKSERILIPGSRHTLRIANGLAEFVRDHLAAVGPMTLTVTNADRADAADREFLEVVERRLDGSLLEIVKGDASPYEPLAPEEHDRLADELEESGLIRPQFGEITFHRERGSDRELAVKALWGAMSRCLMEGFHHATADFGERALALLDPGAEVETWWRISYGTALAYSATDREDAARALFDEARRRGVEPKARATAAYATAMSLVRHHVPARRDPEEAMAWINEAITITSLLPDRRERAFHLSFDLNGAALVQTRRDRLDTALELVEEAIALADRDLGEGEHPIHRLVLRANRASLLTMMGDPEGALPDLDAAISADPGYPDYYIERGNLLNRLGRTDEAVADYETAMRVGLPFPEPYYNRAEIRFAAGDLEGALTDLGYVLELDPEFVDAYINRSGIWAALGEYEKARADAVRGLELDPRNAYLLSALGQAEAATGRQAEAWKAFEAALEIDPRSAATLASRGALAYETGDLEAAVADLGRAIELEENPTFLFNRAVALRDLGRTETARFDLARAAELDPEDADVRKALEELEPI</sequence>
<dbReference type="Gene3D" id="1.25.40.10">
    <property type="entry name" value="Tetratricopeptide repeat domain"/>
    <property type="match status" value="3"/>
</dbReference>
<evidence type="ECO:0000256" key="2">
    <source>
        <dbReference type="ARBA" id="ARBA00022803"/>
    </source>
</evidence>
<dbReference type="PROSITE" id="PS50005">
    <property type="entry name" value="TPR"/>
    <property type="match status" value="4"/>
</dbReference>
<keyword evidence="2 3" id="KW-0802">TPR repeat</keyword>
<dbReference type="SUPFAM" id="SSF48452">
    <property type="entry name" value="TPR-like"/>
    <property type="match status" value="1"/>
</dbReference>
<reference evidence="4 5" key="1">
    <citation type="submission" date="2020-10" db="EMBL/GenBank/DDBJ databases">
        <title>Sequencing the genomes of 1000 actinobacteria strains.</title>
        <authorList>
            <person name="Klenk H.-P."/>
        </authorList>
    </citation>
    <scope>NUCLEOTIDE SEQUENCE [LARGE SCALE GENOMIC DNA]</scope>
    <source>
        <strain evidence="4 5">DSM 43748</strain>
    </source>
</reference>
<accession>A0ABR9KQC1</accession>
<evidence type="ECO:0000256" key="1">
    <source>
        <dbReference type="ARBA" id="ARBA00022737"/>
    </source>
</evidence>
<evidence type="ECO:0000313" key="5">
    <source>
        <dbReference type="Proteomes" id="UP000661607"/>
    </source>
</evidence>
<dbReference type="Proteomes" id="UP000661607">
    <property type="component" value="Unassembled WGS sequence"/>
</dbReference>
<dbReference type="InterPro" id="IPR011990">
    <property type="entry name" value="TPR-like_helical_dom_sf"/>
</dbReference>
<dbReference type="PANTHER" id="PTHR44858:SF1">
    <property type="entry name" value="UDP-N-ACETYLGLUCOSAMINE--PEPTIDE N-ACETYLGLUCOSAMINYLTRANSFERASE SPINDLY-RELATED"/>
    <property type="match status" value="1"/>
</dbReference>
<evidence type="ECO:0000256" key="3">
    <source>
        <dbReference type="PROSITE-ProRule" id="PRU00339"/>
    </source>
</evidence>
<feature type="repeat" description="TPR" evidence="3">
    <location>
        <begin position="522"/>
        <end position="555"/>
    </location>
</feature>
<dbReference type="Pfam" id="PF13181">
    <property type="entry name" value="TPR_8"/>
    <property type="match status" value="1"/>
</dbReference>
<name>A0ABR9KQC1_9ACTN</name>
<feature type="repeat" description="TPR" evidence="3">
    <location>
        <begin position="420"/>
        <end position="453"/>
    </location>
</feature>
<gene>
    <name evidence="4" type="ORF">H4W81_006997</name>
</gene>
<feature type="repeat" description="TPR" evidence="3">
    <location>
        <begin position="454"/>
        <end position="487"/>
    </location>
</feature>
<organism evidence="4 5">
    <name type="scientific">Nonomuraea africana</name>
    <dbReference type="NCBI Taxonomy" id="46171"/>
    <lineage>
        <taxon>Bacteria</taxon>
        <taxon>Bacillati</taxon>
        <taxon>Actinomycetota</taxon>
        <taxon>Actinomycetes</taxon>
        <taxon>Streptosporangiales</taxon>
        <taxon>Streptosporangiaceae</taxon>
        <taxon>Nonomuraea</taxon>
    </lineage>
</organism>
<feature type="repeat" description="TPR" evidence="3">
    <location>
        <begin position="488"/>
        <end position="521"/>
    </location>
</feature>
<evidence type="ECO:0000313" key="4">
    <source>
        <dbReference type="EMBL" id="MBE1564218.1"/>
    </source>
</evidence>
<dbReference type="Pfam" id="PF13432">
    <property type="entry name" value="TPR_16"/>
    <property type="match status" value="3"/>
</dbReference>
<keyword evidence="1" id="KW-0677">Repeat</keyword>